<keyword evidence="12" id="KW-1185">Reference proteome</keyword>
<dbReference type="Gene3D" id="3.55.40.10">
    <property type="entry name" value="minor pseudopilin epsh domain"/>
    <property type="match status" value="1"/>
</dbReference>
<keyword evidence="8 10" id="KW-0472">Membrane</keyword>
<dbReference type="Pfam" id="PF07963">
    <property type="entry name" value="N_methyl"/>
    <property type="match status" value="1"/>
</dbReference>
<proteinExistence type="predicted"/>
<dbReference type="STRING" id="173990.SAMN05660691_00678"/>
<keyword evidence="5" id="KW-0997">Cell inner membrane</keyword>
<comment type="subcellular location">
    <subcellularLocation>
        <location evidence="1">Cell inner membrane</location>
        <topology evidence="1">Single-pass membrane protein</topology>
    </subcellularLocation>
</comment>
<dbReference type="NCBIfam" id="TIGR01708">
    <property type="entry name" value="typeII_sec_gspH"/>
    <property type="match status" value="1"/>
</dbReference>
<evidence type="ECO:0000256" key="1">
    <source>
        <dbReference type="ARBA" id="ARBA00004377"/>
    </source>
</evidence>
<evidence type="ECO:0000313" key="11">
    <source>
        <dbReference type="EMBL" id="SEH65615.1"/>
    </source>
</evidence>
<dbReference type="EMBL" id="FNXF01000002">
    <property type="protein sequence ID" value="SEH65615.1"/>
    <property type="molecule type" value="Genomic_DNA"/>
</dbReference>
<dbReference type="NCBIfam" id="TIGR02532">
    <property type="entry name" value="IV_pilin_GFxxxE"/>
    <property type="match status" value="1"/>
</dbReference>
<keyword evidence="4" id="KW-0488">Methylation</keyword>
<evidence type="ECO:0000256" key="10">
    <source>
        <dbReference type="SAM" id="Phobius"/>
    </source>
</evidence>
<dbReference type="Proteomes" id="UP000199371">
    <property type="component" value="Unassembled WGS sequence"/>
</dbReference>
<evidence type="ECO:0000256" key="2">
    <source>
        <dbReference type="ARBA" id="ARBA00021549"/>
    </source>
</evidence>
<organism evidence="11 12">
    <name type="scientific">Rheinheimera pacifica</name>
    <dbReference type="NCBI Taxonomy" id="173990"/>
    <lineage>
        <taxon>Bacteria</taxon>
        <taxon>Pseudomonadati</taxon>
        <taxon>Pseudomonadota</taxon>
        <taxon>Gammaproteobacteria</taxon>
        <taxon>Chromatiales</taxon>
        <taxon>Chromatiaceae</taxon>
        <taxon>Rheinheimera</taxon>
    </lineage>
</organism>
<evidence type="ECO:0000256" key="5">
    <source>
        <dbReference type="ARBA" id="ARBA00022519"/>
    </source>
</evidence>
<dbReference type="GO" id="GO:0015628">
    <property type="term" value="P:protein secretion by the type II secretion system"/>
    <property type="evidence" value="ECO:0007669"/>
    <property type="project" value="InterPro"/>
</dbReference>
<dbReference type="InterPro" id="IPR012902">
    <property type="entry name" value="N_methyl_site"/>
</dbReference>
<dbReference type="GO" id="GO:0015627">
    <property type="term" value="C:type II protein secretion system complex"/>
    <property type="evidence" value="ECO:0007669"/>
    <property type="project" value="InterPro"/>
</dbReference>
<name>A0A1H6JYA5_9GAMM</name>
<dbReference type="GO" id="GO:0005886">
    <property type="term" value="C:plasma membrane"/>
    <property type="evidence" value="ECO:0007669"/>
    <property type="project" value="UniProtKB-SubCell"/>
</dbReference>
<evidence type="ECO:0000256" key="9">
    <source>
        <dbReference type="ARBA" id="ARBA00030775"/>
    </source>
</evidence>
<accession>A0A1H6JYA5</accession>
<reference evidence="12" key="1">
    <citation type="submission" date="2016-10" db="EMBL/GenBank/DDBJ databases">
        <authorList>
            <person name="Varghese N."/>
            <person name="Submissions S."/>
        </authorList>
    </citation>
    <scope>NUCLEOTIDE SEQUENCE [LARGE SCALE GENOMIC DNA]</scope>
    <source>
        <strain evidence="12">DSM 17616</strain>
    </source>
</reference>
<evidence type="ECO:0000256" key="8">
    <source>
        <dbReference type="ARBA" id="ARBA00023136"/>
    </source>
</evidence>
<keyword evidence="3" id="KW-1003">Cell membrane</keyword>
<dbReference type="RefSeq" id="WP_092790222.1">
    <property type="nucleotide sequence ID" value="NZ_FNXF01000002.1"/>
</dbReference>
<dbReference type="InterPro" id="IPR002416">
    <property type="entry name" value="T2SS_protein-GspH"/>
</dbReference>
<evidence type="ECO:0000256" key="7">
    <source>
        <dbReference type="ARBA" id="ARBA00022989"/>
    </source>
</evidence>
<keyword evidence="7 10" id="KW-1133">Transmembrane helix</keyword>
<feature type="transmembrane region" description="Helical" evidence="10">
    <location>
        <begin position="20"/>
        <end position="38"/>
    </location>
</feature>
<dbReference type="SUPFAM" id="SSF54523">
    <property type="entry name" value="Pili subunits"/>
    <property type="match status" value="1"/>
</dbReference>
<evidence type="ECO:0000256" key="4">
    <source>
        <dbReference type="ARBA" id="ARBA00022481"/>
    </source>
</evidence>
<evidence type="ECO:0000256" key="6">
    <source>
        <dbReference type="ARBA" id="ARBA00022692"/>
    </source>
</evidence>
<sequence length="199" mass="22481">MLSRPAVQHRSNGFTLVEVMLVMLLIGLLATTVVMNFSGESREERLEKEAERFQQLFQFVAETAMLKQQEWGLYVLPDRYGFLYYDNKEGKWAEANEPAGLRQYKLPHDIALKLELEGLPGEETNLLSQLDWQLADDDKQSDEDSKVPVLPQVFVLSSGEISPFQLLLTESSDLTPLYSAVSTDFAIPLTRTPVSAELP</sequence>
<dbReference type="PRINTS" id="PR00885">
    <property type="entry name" value="BCTERIALGSPH"/>
</dbReference>
<dbReference type="InterPro" id="IPR049875">
    <property type="entry name" value="TypeII_GspH"/>
</dbReference>
<evidence type="ECO:0000256" key="3">
    <source>
        <dbReference type="ARBA" id="ARBA00022475"/>
    </source>
</evidence>
<dbReference type="OrthoDB" id="5730913at2"/>
<dbReference type="AlphaFoldDB" id="A0A1H6JYA5"/>
<keyword evidence="6 10" id="KW-0812">Transmembrane</keyword>
<dbReference type="InterPro" id="IPR045584">
    <property type="entry name" value="Pilin-like"/>
</dbReference>
<gene>
    <name evidence="11" type="ORF">SAMN05660691_00678</name>
</gene>
<evidence type="ECO:0000313" key="12">
    <source>
        <dbReference type="Proteomes" id="UP000199371"/>
    </source>
</evidence>
<protein>
    <recommendedName>
        <fullName evidence="2">Type II secretion system protein H</fullName>
    </recommendedName>
    <alternativeName>
        <fullName evidence="9">General secretion pathway protein H</fullName>
    </alternativeName>
</protein>